<sequence length="207" mass="24837">MMEKINDYFYIFGGIKGLIRDGDELKRQLYFVKPEIMMITISPEEVKGIKYFIENPFEMTLSDYEIIYGVNLSKYGEVMTPSPVYIEAARYSIDNNIELIGLDMNEDEYQRAYSRDVKTLDLIRHSIRKKRISRTAFNNKTPEEYVDEWNKMVDINGFKKLNEERLVYIEKRINEILNEKNNELKMCISDYDFYKDLVKYFKNRNQN</sequence>
<reference evidence="1 4" key="1">
    <citation type="submission" date="2015-09" db="EMBL/GenBank/DDBJ databases">
        <title>Draft genome sequence of Acidiplasma aeolicum DSM 18409.</title>
        <authorList>
            <person name="Hemp J."/>
        </authorList>
    </citation>
    <scope>NUCLEOTIDE SEQUENCE [LARGE SCALE GENOMIC DNA]</scope>
    <source>
        <strain evidence="1 4">V</strain>
    </source>
</reference>
<evidence type="ECO:0000313" key="3">
    <source>
        <dbReference type="Proteomes" id="UP000050320"/>
    </source>
</evidence>
<accession>A0A0P9D1J0</accession>
<proteinExistence type="predicted"/>
<reference evidence="2 3" key="2">
    <citation type="submission" date="2015-09" db="EMBL/GenBank/DDBJ databases">
        <title>Heavy metals and arsenic resistance mechanisms in polyextremophilic archaea of the family Ferroplasmaceae.</title>
        <authorList>
            <person name="Bulaev A.G."/>
            <person name="Kanygina A.V."/>
        </authorList>
    </citation>
    <scope>NUCLEOTIDE SEQUENCE [LARGE SCALE GENOMIC DNA]</scope>
    <source>
        <strain evidence="2 3">VT</strain>
    </source>
</reference>
<dbReference type="EMBL" id="LKBG01000276">
    <property type="protein sequence ID" value="KQB33798.1"/>
    <property type="molecule type" value="Genomic_DNA"/>
</dbReference>
<dbReference type="PATRIC" id="fig|507754.4.peg.1828"/>
<protein>
    <submittedName>
        <fullName evidence="1">Uncharacterized protein</fullName>
    </submittedName>
</protein>
<evidence type="ECO:0000313" key="1">
    <source>
        <dbReference type="EMBL" id="KPV46214.1"/>
    </source>
</evidence>
<evidence type="ECO:0000313" key="2">
    <source>
        <dbReference type="EMBL" id="KQB33798.1"/>
    </source>
</evidence>
<evidence type="ECO:0000313" key="4">
    <source>
        <dbReference type="Proteomes" id="UP000050515"/>
    </source>
</evidence>
<name>A0A0P9D1J0_9ARCH</name>
<gene>
    <name evidence="2" type="ORF">AOG54_06465</name>
    <name evidence="1" type="ORF">SE19_06505</name>
</gene>
<comment type="caution">
    <text evidence="1">The sequence shown here is derived from an EMBL/GenBank/DDBJ whole genome shotgun (WGS) entry which is preliminary data.</text>
</comment>
<dbReference type="AlphaFoldDB" id="A0A0P9D1J0"/>
<organism evidence="1 4">
    <name type="scientific">Acidiplasma aeolicum</name>
    <dbReference type="NCBI Taxonomy" id="507754"/>
    <lineage>
        <taxon>Archaea</taxon>
        <taxon>Methanobacteriati</taxon>
        <taxon>Thermoplasmatota</taxon>
        <taxon>Thermoplasmata</taxon>
        <taxon>Thermoplasmatales</taxon>
        <taxon>Ferroplasmaceae</taxon>
        <taxon>Acidiplasma</taxon>
    </lineage>
</organism>
<keyword evidence="3" id="KW-1185">Reference proteome</keyword>
<dbReference type="Proteomes" id="UP000050320">
    <property type="component" value="Unassembled WGS sequence"/>
</dbReference>
<dbReference type="Proteomes" id="UP000050515">
    <property type="component" value="Unassembled WGS sequence"/>
</dbReference>
<dbReference type="EMBL" id="LJCQ01000280">
    <property type="protein sequence ID" value="KPV46214.1"/>
    <property type="molecule type" value="Genomic_DNA"/>
</dbReference>